<dbReference type="GO" id="GO:0003677">
    <property type="term" value="F:DNA binding"/>
    <property type="evidence" value="ECO:0007669"/>
    <property type="project" value="UniProtKB-KW"/>
</dbReference>
<reference evidence="2 3" key="1">
    <citation type="submission" date="2017-06" db="EMBL/GenBank/DDBJ databases">
        <authorList>
            <person name="Kim H.J."/>
            <person name="Triplett B.A."/>
        </authorList>
    </citation>
    <scope>NUCLEOTIDE SEQUENCE [LARGE SCALE GENOMIC DNA]</scope>
    <source>
        <strain evidence="2 3">CGMCC 4.2132</strain>
    </source>
</reference>
<sequence>MVIELEGSGIRRSYPKNNFDFNVMLSDVSTSSLADIALIVQGYIDNLDPSERNESHEIGGVDVIASIFIDGIATLAWEEDADLTLYITSNGEVVFAISVSALARQASRSLINHFSNSLRKFGHELIDMYGIEEQMIVRNLDEDVKGWGLYAMASSSDISLEKLVAHRHEIARTTFFPKRMQSSPGAMFEMIKLGGMNNLINMPESAFLEVKSAPYEMKRDKEWQCELAEDVARFANSEHGGLLLIGMRSKKIDGQDLIINISPIPISAERISRYYQTIDSRVHPPISNLQFESILSDTGEVLCILVPPQLEESKPFLVQGAFFDGKYQKGLISIVRRRDEHSIPVTAREIHAMLAAGRALLRGNADRGKENFLSIDLINPENPDSTS</sequence>
<protein>
    <submittedName>
        <fullName evidence="2">Putative DNA-binding domain-containing protein</fullName>
    </submittedName>
</protein>
<feature type="domain" description="Schlafen AlbA-2" evidence="1">
    <location>
        <begin position="204"/>
        <end position="313"/>
    </location>
</feature>
<dbReference type="Proteomes" id="UP000198282">
    <property type="component" value="Unassembled WGS sequence"/>
</dbReference>
<organism evidence="2 3">
    <name type="scientific">Streptosporangium subroseum</name>
    <dbReference type="NCBI Taxonomy" id="106412"/>
    <lineage>
        <taxon>Bacteria</taxon>
        <taxon>Bacillati</taxon>
        <taxon>Actinomycetota</taxon>
        <taxon>Actinomycetes</taxon>
        <taxon>Streptosporangiales</taxon>
        <taxon>Streptosporangiaceae</taxon>
        <taxon>Streptosporangium</taxon>
    </lineage>
</organism>
<dbReference type="RefSeq" id="WP_143653550.1">
    <property type="nucleotide sequence ID" value="NZ_FZOD01000071.1"/>
</dbReference>
<name>A0A239NV35_9ACTN</name>
<gene>
    <name evidence="2" type="ORF">SAMN05216276_10713</name>
</gene>
<proteinExistence type="predicted"/>
<dbReference type="EMBL" id="FZOD01000071">
    <property type="protein sequence ID" value="SNT58781.1"/>
    <property type="molecule type" value="Genomic_DNA"/>
</dbReference>
<dbReference type="InterPro" id="IPR007421">
    <property type="entry name" value="Schlafen_AlbA_2_dom"/>
</dbReference>
<dbReference type="InterPro" id="IPR038461">
    <property type="entry name" value="Schlafen_AlbA_2_dom_sf"/>
</dbReference>
<evidence type="ECO:0000313" key="2">
    <source>
        <dbReference type="EMBL" id="SNT58781.1"/>
    </source>
</evidence>
<dbReference type="Pfam" id="PF04326">
    <property type="entry name" value="SLFN_AlbA_2"/>
    <property type="match status" value="1"/>
</dbReference>
<dbReference type="Gene3D" id="3.30.950.30">
    <property type="entry name" value="Schlafen, AAA domain"/>
    <property type="match status" value="1"/>
</dbReference>
<keyword evidence="3" id="KW-1185">Reference proteome</keyword>
<keyword evidence="2" id="KW-0238">DNA-binding</keyword>
<evidence type="ECO:0000259" key="1">
    <source>
        <dbReference type="Pfam" id="PF04326"/>
    </source>
</evidence>
<dbReference type="AlphaFoldDB" id="A0A239NV35"/>
<accession>A0A239NV35</accession>
<dbReference type="OrthoDB" id="4330464at2"/>
<evidence type="ECO:0000313" key="3">
    <source>
        <dbReference type="Proteomes" id="UP000198282"/>
    </source>
</evidence>